<keyword evidence="1" id="KW-1133">Transmembrane helix</keyword>
<comment type="caution">
    <text evidence="3">The sequence shown here is derived from an EMBL/GenBank/DDBJ whole genome shotgun (WGS) entry which is preliminary data.</text>
</comment>
<dbReference type="InterPro" id="IPR036938">
    <property type="entry name" value="PAP2/HPO_sf"/>
</dbReference>
<keyword evidence="4" id="KW-1185">Reference proteome</keyword>
<sequence length="244" mass="25329">MTTLMTRPRPGLHRGFAAWWLAPIGIVLFAAALLLGIVAKGAGPLAPELGVDIALSHERNPLLNALALCINAALSPVGGALILAVLCCAVAFLLRRPLQALAFGSTASIGWLSAEIGKFGVSRIRPPGDATRALILESGADSFPSGHTAFAVAIVWAIVAVSATAGRRRWILLGLGSVFVAVVGCSRLYLGVHYPSDVIGAILVSSAGVLLWMPIWGRLLEPRLAELGLIRKLSGPTGKEPAGV</sequence>
<dbReference type="EMBL" id="JACHVS010000001">
    <property type="protein sequence ID" value="MBB2994245.1"/>
    <property type="molecule type" value="Genomic_DNA"/>
</dbReference>
<feature type="transmembrane region" description="Helical" evidence="1">
    <location>
        <begin position="101"/>
        <end position="122"/>
    </location>
</feature>
<keyword evidence="3" id="KW-0378">Hydrolase</keyword>
<feature type="transmembrane region" description="Helical" evidence="1">
    <location>
        <begin position="142"/>
        <end position="163"/>
    </location>
</feature>
<dbReference type="Pfam" id="PF01569">
    <property type="entry name" value="PAP2"/>
    <property type="match status" value="1"/>
</dbReference>
<proteinExistence type="predicted"/>
<feature type="transmembrane region" description="Helical" evidence="1">
    <location>
        <begin position="170"/>
        <end position="192"/>
    </location>
</feature>
<dbReference type="Gene3D" id="1.20.144.10">
    <property type="entry name" value="Phosphatidic acid phosphatase type 2/haloperoxidase"/>
    <property type="match status" value="1"/>
</dbReference>
<dbReference type="AlphaFoldDB" id="A0A839QI96"/>
<keyword evidence="1" id="KW-0812">Transmembrane</keyword>
<dbReference type="RefSeq" id="WP_183509620.1">
    <property type="nucleotide sequence ID" value="NZ_BAABGK010000041.1"/>
</dbReference>
<evidence type="ECO:0000313" key="3">
    <source>
        <dbReference type="EMBL" id="MBB2994245.1"/>
    </source>
</evidence>
<dbReference type="Proteomes" id="UP000523000">
    <property type="component" value="Unassembled WGS sequence"/>
</dbReference>
<evidence type="ECO:0000313" key="4">
    <source>
        <dbReference type="Proteomes" id="UP000523000"/>
    </source>
</evidence>
<feature type="domain" description="Phosphatidic acid phosphatase type 2/haloperoxidase" evidence="2">
    <location>
        <begin position="98"/>
        <end position="213"/>
    </location>
</feature>
<feature type="transmembrane region" description="Helical" evidence="1">
    <location>
        <begin position="16"/>
        <end position="39"/>
    </location>
</feature>
<feature type="transmembrane region" description="Helical" evidence="1">
    <location>
        <begin position="65"/>
        <end position="94"/>
    </location>
</feature>
<gene>
    <name evidence="3" type="ORF">E9229_000436</name>
</gene>
<organism evidence="3 4">
    <name type="scientific">Paeniglutamicibacter cryotolerans</name>
    <dbReference type="NCBI Taxonomy" id="670079"/>
    <lineage>
        <taxon>Bacteria</taxon>
        <taxon>Bacillati</taxon>
        <taxon>Actinomycetota</taxon>
        <taxon>Actinomycetes</taxon>
        <taxon>Micrococcales</taxon>
        <taxon>Micrococcaceae</taxon>
        <taxon>Paeniglutamicibacter</taxon>
    </lineage>
</organism>
<dbReference type="InterPro" id="IPR000326">
    <property type="entry name" value="PAP2/HPO"/>
</dbReference>
<dbReference type="SUPFAM" id="SSF48317">
    <property type="entry name" value="Acid phosphatase/Vanadium-dependent haloperoxidase"/>
    <property type="match status" value="1"/>
</dbReference>
<feature type="transmembrane region" description="Helical" evidence="1">
    <location>
        <begin position="198"/>
        <end position="217"/>
    </location>
</feature>
<dbReference type="SMART" id="SM00014">
    <property type="entry name" value="acidPPc"/>
    <property type="match status" value="1"/>
</dbReference>
<name>A0A839QI96_9MICC</name>
<dbReference type="PANTHER" id="PTHR14969">
    <property type="entry name" value="SPHINGOSINE-1-PHOSPHATE PHOSPHOHYDROLASE"/>
    <property type="match status" value="1"/>
</dbReference>
<keyword evidence="1" id="KW-0472">Membrane</keyword>
<evidence type="ECO:0000259" key="2">
    <source>
        <dbReference type="SMART" id="SM00014"/>
    </source>
</evidence>
<reference evidence="3 4" key="1">
    <citation type="submission" date="2020-08" db="EMBL/GenBank/DDBJ databases">
        <title>Sequencing the genomes of 1000 actinobacteria strains.</title>
        <authorList>
            <person name="Klenk H.-P."/>
        </authorList>
    </citation>
    <scope>NUCLEOTIDE SEQUENCE [LARGE SCALE GENOMIC DNA]</scope>
    <source>
        <strain evidence="3 4">DSM 22826</strain>
    </source>
</reference>
<dbReference type="PANTHER" id="PTHR14969:SF13">
    <property type="entry name" value="AT30094P"/>
    <property type="match status" value="1"/>
</dbReference>
<dbReference type="EC" id="3.6.1.27" evidence="3"/>
<evidence type="ECO:0000256" key="1">
    <source>
        <dbReference type="SAM" id="Phobius"/>
    </source>
</evidence>
<accession>A0A839QI96</accession>
<dbReference type="GO" id="GO:0050380">
    <property type="term" value="F:undecaprenyl-diphosphatase activity"/>
    <property type="evidence" value="ECO:0007669"/>
    <property type="project" value="UniProtKB-EC"/>
</dbReference>
<protein>
    <submittedName>
        <fullName evidence="3">Undecaprenyl-diphosphatase</fullName>
        <ecNumber evidence="3">3.6.1.27</ecNumber>
    </submittedName>
</protein>